<dbReference type="GO" id="GO:0043709">
    <property type="term" value="P:cell adhesion involved in single-species biofilm formation"/>
    <property type="evidence" value="ECO:0007669"/>
    <property type="project" value="TreeGrafter"/>
</dbReference>
<dbReference type="RefSeq" id="WP_109603508.1">
    <property type="nucleotide sequence ID" value="NZ_QGGI01000001.1"/>
</dbReference>
<evidence type="ECO:0000313" key="3">
    <source>
        <dbReference type="Proteomes" id="UP000245921"/>
    </source>
</evidence>
<reference evidence="2 3" key="1">
    <citation type="submission" date="2018-05" db="EMBL/GenBank/DDBJ databases">
        <title>Genomic Encyclopedia of Type Strains, Phase IV (KMG-IV): sequencing the most valuable type-strain genomes for metagenomic binning, comparative biology and taxonomic classification.</title>
        <authorList>
            <person name="Goeker M."/>
        </authorList>
    </citation>
    <scope>NUCLEOTIDE SEQUENCE [LARGE SCALE GENOMIC DNA]</scope>
    <source>
        <strain evidence="2 3">DSM 24906</strain>
    </source>
</reference>
<dbReference type="PANTHER" id="PTHR45138:SF9">
    <property type="entry name" value="DIGUANYLATE CYCLASE DGCM-RELATED"/>
    <property type="match status" value="1"/>
</dbReference>
<organism evidence="2 3">
    <name type="scientific">Oceanotoga teriensis</name>
    <dbReference type="NCBI Taxonomy" id="515440"/>
    <lineage>
        <taxon>Bacteria</taxon>
        <taxon>Thermotogati</taxon>
        <taxon>Thermotogota</taxon>
        <taxon>Thermotogae</taxon>
        <taxon>Petrotogales</taxon>
        <taxon>Petrotogaceae</taxon>
        <taxon>Oceanotoga</taxon>
    </lineage>
</organism>
<dbReference type="PANTHER" id="PTHR45138">
    <property type="entry name" value="REGULATORY COMPONENTS OF SENSORY TRANSDUCTION SYSTEM"/>
    <property type="match status" value="1"/>
</dbReference>
<dbReference type="InterPro" id="IPR029787">
    <property type="entry name" value="Nucleotide_cyclase"/>
</dbReference>
<dbReference type="PROSITE" id="PS50887">
    <property type="entry name" value="GGDEF"/>
    <property type="match status" value="1"/>
</dbReference>
<dbReference type="NCBIfam" id="TIGR00254">
    <property type="entry name" value="GGDEF"/>
    <property type="match status" value="1"/>
</dbReference>
<proteinExistence type="predicted"/>
<accession>A0AA45C8Z7</accession>
<keyword evidence="3" id="KW-1185">Reference proteome</keyword>
<dbReference type="CDD" id="cd01949">
    <property type="entry name" value="GGDEF"/>
    <property type="match status" value="1"/>
</dbReference>
<dbReference type="GO" id="GO:0052621">
    <property type="term" value="F:diguanylate cyclase activity"/>
    <property type="evidence" value="ECO:0007669"/>
    <property type="project" value="TreeGrafter"/>
</dbReference>
<dbReference type="Gene3D" id="3.40.50.300">
    <property type="entry name" value="P-loop containing nucleotide triphosphate hydrolases"/>
    <property type="match status" value="1"/>
</dbReference>
<protein>
    <submittedName>
        <fullName evidence="2">Diguanylate cyclase (GGDEF)-like protein</fullName>
    </submittedName>
</protein>
<dbReference type="SUPFAM" id="SSF55073">
    <property type="entry name" value="Nucleotide cyclase"/>
    <property type="match status" value="1"/>
</dbReference>
<dbReference type="EMBL" id="QGGI01000001">
    <property type="protein sequence ID" value="PWJ96514.1"/>
    <property type="molecule type" value="Genomic_DNA"/>
</dbReference>
<comment type="caution">
    <text evidence="2">The sequence shown here is derived from an EMBL/GenBank/DDBJ whole genome shotgun (WGS) entry which is preliminary data.</text>
</comment>
<dbReference type="Proteomes" id="UP000245921">
    <property type="component" value="Unassembled WGS sequence"/>
</dbReference>
<sequence>MKYDIISILNQNEFYIDYIVYFEEKLYRMRKLESFHFLNLDIISKFEGNFKSLKEYGLIYPEKINLKSKKPELFYIYREENNLFCQKSEKAIVDSIAYFFYILDDLVHFSNFIPNYINLDDFFIDHNKNFYFFAPILRNISNEKIFLIKEQFEDNLISSLIEFIKYLNFNIKLNSIQKLFRDIEDKKNISCVSQFKNYFQIKNKRKFKKVQFTGRKELLEELYQKVNSNENLLQEILFWGEQRTGKTTILNLIIKKLKFQKNFKVLNVKKYEDIFYFFGSEKNDLLDLINRLKDLSKENKYLIIIDEYQNKRKKIDEIIDIIKKSNLKIPINIIYVTHGEISNKKFDMNYNISGLSLKETYNLLSTMTDNKFLNENSYFSKELYNYSKGYPGIIIKTMTDLYNSNILRYDDYENKWIIKDKFIFDKNIDVNFSLLKVLDKISLEELKYISILGYTFSIMSLKKLEKILSKRFNINIFLNYEIIQLENGVYRFFNMKYRDYFYSKLEKEIKLKIHNDMYLLENDFELSIWHLEQINRKEKIVAEYTKKIKKYYFDWNNLELIKPYFKEIVDNGYYNETAICIYVDYMIYSENFVEAKKYINKLKSNFTKYYKLKFYSEIDPDIAIIELKNEFANKSITDYQKILYLEILLKANINKNNSSINKNIFKKIKKIYQNNSKNNNFTRSYIRSLINLSDYYSYDKINCLKHLNEALNISNILKENKYKGIIILKMTRFQIENPAYYDSLIEDSIGIFRNSNDLSKFPEIYFNKAYISLYKGNIDDFFYNVNESLKFSRIINNRIVEIQCYSLKAFYYFYSEDEDNFYFEIRKIKYYKNLISLKEKDKQTYYIFYLELLNSIYKRDKKVNINNFDYYINEKYSFFKNIWEIYTSEDENKIYKNFVNTCNGDVNIEESIFLLYYKFINIKEDNFVYNIEKVIKNFKENGYKLSLALVYEGLSNFYKVKKDTLRAFKYYRLSVLAYKNMGMSFKINILSRNFVDFIENVNESLKYNINYNEIKDLKFYDDLINISTKIISMDNVQEILDAILNFIKKKFPISDIYIKVDTEIFEAQSTTSYEMLIPNNEKLSITPFEIFFISNYKDYSIKYYLKNENLLLNLKIFENIFDTLIILDDYLSGTLNRIIHQQNSIQDYLTGAYSRRYLYLRLKEEFIKAKREELPLSLIMLDIDDFKKINDTYGHKKGDEILKAIVRDLNMNLRITDIIGRYGGEEFIIILPKTDIVLAYDIAERLRKSINERVSLCYGFEVSASFGISTKKNCENIDDYRVLIERADIASYISKSRGKNTVSIFSKNKDFSEIDDI</sequence>
<dbReference type="SUPFAM" id="SSF52540">
    <property type="entry name" value="P-loop containing nucleoside triphosphate hydrolases"/>
    <property type="match status" value="1"/>
</dbReference>
<dbReference type="GO" id="GO:1902201">
    <property type="term" value="P:negative regulation of bacterial-type flagellum-dependent cell motility"/>
    <property type="evidence" value="ECO:0007669"/>
    <property type="project" value="TreeGrafter"/>
</dbReference>
<dbReference type="FunFam" id="3.30.70.270:FF:000001">
    <property type="entry name" value="Diguanylate cyclase domain protein"/>
    <property type="match status" value="1"/>
</dbReference>
<dbReference type="InterPro" id="IPR043128">
    <property type="entry name" value="Rev_trsase/Diguanyl_cyclase"/>
</dbReference>
<dbReference type="SMART" id="SM00267">
    <property type="entry name" value="GGDEF"/>
    <property type="match status" value="1"/>
</dbReference>
<gene>
    <name evidence="2" type="ORF">C7380_10186</name>
</gene>
<feature type="domain" description="GGDEF" evidence="1">
    <location>
        <begin position="1174"/>
        <end position="1307"/>
    </location>
</feature>
<dbReference type="Gene3D" id="3.30.70.270">
    <property type="match status" value="1"/>
</dbReference>
<dbReference type="InterPro" id="IPR000160">
    <property type="entry name" value="GGDEF_dom"/>
</dbReference>
<dbReference type="InterPro" id="IPR050469">
    <property type="entry name" value="Diguanylate_Cyclase"/>
</dbReference>
<name>A0AA45C8Z7_9BACT</name>
<dbReference type="GO" id="GO:0005886">
    <property type="term" value="C:plasma membrane"/>
    <property type="evidence" value="ECO:0007669"/>
    <property type="project" value="TreeGrafter"/>
</dbReference>
<evidence type="ECO:0000313" key="2">
    <source>
        <dbReference type="EMBL" id="PWJ96514.1"/>
    </source>
</evidence>
<dbReference type="Pfam" id="PF00990">
    <property type="entry name" value="GGDEF"/>
    <property type="match status" value="1"/>
</dbReference>
<dbReference type="InterPro" id="IPR027417">
    <property type="entry name" value="P-loop_NTPase"/>
</dbReference>
<evidence type="ECO:0000259" key="1">
    <source>
        <dbReference type="PROSITE" id="PS50887"/>
    </source>
</evidence>